<evidence type="ECO:0000313" key="4">
    <source>
        <dbReference type="Proteomes" id="UP000275480"/>
    </source>
</evidence>
<evidence type="ECO:0000313" key="3">
    <source>
        <dbReference type="EMBL" id="RMZ39875.1"/>
    </source>
</evidence>
<evidence type="ECO:0000313" key="2">
    <source>
        <dbReference type="EMBL" id="KAB8250957.1"/>
    </source>
</evidence>
<gene>
    <name evidence="2" type="ORF">BDV35DRAFT_388709</name>
    <name evidence="3" type="ORF">CA14_000501</name>
</gene>
<organism evidence="2">
    <name type="scientific">Aspergillus flavus</name>
    <dbReference type="NCBI Taxonomy" id="5059"/>
    <lineage>
        <taxon>Eukaryota</taxon>
        <taxon>Fungi</taxon>
        <taxon>Dikarya</taxon>
        <taxon>Ascomycota</taxon>
        <taxon>Pezizomycotina</taxon>
        <taxon>Eurotiomycetes</taxon>
        <taxon>Eurotiomycetidae</taxon>
        <taxon>Eurotiales</taxon>
        <taxon>Aspergillaceae</taxon>
        <taxon>Aspergillus</taxon>
        <taxon>Aspergillus subgen. Circumdati</taxon>
    </lineage>
</organism>
<sequence>MKASIGDRIRFKDSRVVGKEQVAEIIDVLGPDGAPPYRVRFSDGHETLVFPAPESEVIPKGSD</sequence>
<dbReference type="EMBL" id="ML734562">
    <property type="protein sequence ID" value="KAB8250957.1"/>
    <property type="molecule type" value="Genomic_DNA"/>
</dbReference>
<reference evidence="3 4" key="1">
    <citation type="submission" date="2018-07" db="EMBL/GenBank/DDBJ databases">
        <title>Identification of spontaneous genetic mutation associated with occurrence of a yellow conidial color mutant of Aspergillus flavus.</title>
        <authorList>
            <person name="Chang P.-K."/>
            <person name="Mack B.M."/>
            <person name="Scharfenstein L."/>
            <person name="Gilbert M.K."/>
        </authorList>
    </citation>
    <scope>NUCLEOTIDE SEQUENCE [LARGE SCALE GENOMIC DNA]</scope>
    <source>
        <strain evidence="3 4">CA14</strain>
    </source>
</reference>
<dbReference type="AlphaFoldDB" id="A0A364MNM7"/>
<dbReference type="Gene3D" id="2.30.30.440">
    <property type="entry name" value="Domain of unknown function DUF1918"/>
    <property type="match status" value="1"/>
</dbReference>
<dbReference type="InterPro" id="IPR015035">
    <property type="entry name" value="DUF1918"/>
</dbReference>
<dbReference type="VEuPathDB" id="FungiDB:AFLA_000742"/>
<reference evidence="2" key="2">
    <citation type="submission" date="2019-04" db="EMBL/GenBank/DDBJ databases">
        <title>Friends and foes A comparative genomics study of 23 Aspergillus species from section Flavi.</title>
        <authorList>
            <consortium name="DOE Joint Genome Institute"/>
            <person name="Kjaerbolling I."/>
            <person name="Vesth T."/>
            <person name="Frisvad J.C."/>
            <person name="Nybo J.L."/>
            <person name="Theobald S."/>
            <person name="Kildgaard S."/>
            <person name="Isbrandt T."/>
            <person name="Kuo A."/>
            <person name="Sato A."/>
            <person name="Lyhne E.K."/>
            <person name="Kogle M.E."/>
            <person name="Wiebenga A."/>
            <person name="Kun R.S."/>
            <person name="Lubbers R.J."/>
            <person name="Makela M.R."/>
            <person name="Barry K."/>
            <person name="Chovatia M."/>
            <person name="Clum A."/>
            <person name="Daum C."/>
            <person name="Haridas S."/>
            <person name="He G."/>
            <person name="LaButti K."/>
            <person name="Lipzen A."/>
            <person name="Mondo S."/>
            <person name="Riley R."/>
            <person name="Salamov A."/>
            <person name="Simmons B.A."/>
            <person name="Magnuson J.K."/>
            <person name="Henrissat B."/>
            <person name="Mortensen U.H."/>
            <person name="Larsen T.O."/>
            <person name="Devries R.P."/>
            <person name="Grigoriev I.V."/>
            <person name="Machida M."/>
            <person name="Baker S.E."/>
            <person name="Andersen M.R."/>
        </authorList>
    </citation>
    <scope>NUCLEOTIDE SEQUENCE [LARGE SCALE GENOMIC DNA]</scope>
    <source>
        <strain evidence="2">CBS 121.62</strain>
    </source>
</reference>
<dbReference type="Pfam" id="PF08940">
    <property type="entry name" value="DUF1918"/>
    <property type="match status" value="1"/>
</dbReference>
<name>A0A364MNM7_ASPFL</name>
<accession>A0A364MNM7</accession>
<dbReference type="SUPFAM" id="SSF50118">
    <property type="entry name" value="Cell growth inhibitor/plasmid maintenance toxic component"/>
    <property type="match status" value="1"/>
</dbReference>
<evidence type="ECO:0000259" key="1">
    <source>
        <dbReference type="Pfam" id="PF08940"/>
    </source>
</evidence>
<dbReference type="Proteomes" id="UP000325434">
    <property type="component" value="Unassembled WGS sequence"/>
</dbReference>
<dbReference type="VEuPathDB" id="FungiDB:F9C07_2226343"/>
<protein>
    <recommendedName>
        <fullName evidence="1">DUF1918 domain-containing protein</fullName>
    </recommendedName>
</protein>
<dbReference type="Proteomes" id="UP000275480">
    <property type="component" value="Unassembled WGS sequence"/>
</dbReference>
<feature type="domain" description="DUF1918" evidence="1">
    <location>
        <begin position="1"/>
        <end position="57"/>
    </location>
</feature>
<proteinExistence type="predicted"/>
<dbReference type="OrthoDB" id="4451832at2759"/>
<dbReference type="EMBL" id="QQZZ01000127">
    <property type="protein sequence ID" value="RMZ39875.1"/>
    <property type="molecule type" value="Genomic_DNA"/>
</dbReference>